<dbReference type="Proteomes" id="UP001529340">
    <property type="component" value="Unassembled WGS sequence"/>
</dbReference>
<dbReference type="Gene3D" id="3.40.50.510">
    <property type="entry name" value="Phosphotransferase system, mannose-type IIA component"/>
    <property type="match status" value="1"/>
</dbReference>
<dbReference type="PANTHER" id="PTHR33799">
    <property type="entry name" value="PTS PERMEASE-RELATED-RELATED"/>
    <property type="match status" value="1"/>
</dbReference>
<dbReference type="InterPro" id="IPR051471">
    <property type="entry name" value="Bacterial_PTS_sugar_comp"/>
</dbReference>
<feature type="domain" description="PTS EIIA type-4" evidence="2">
    <location>
        <begin position="1"/>
        <end position="134"/>
    </location>
</feature>
<reference evidence="3" key="2">
    <citation type="submission" date="2023-06" db="EMBL/GenBank/DDBJ databases">
        <authorList>
            <person name="Zeman M."/>
            <person name="Kubasova T."/>
            <person name="Jahodarova E."/>
            <person name="Nykrynova M."/>
            <person name="Rychlik I."/>
        </authorList>
    </citation>
    <scope>NUCLEOTIDE SEQUENCE</scope>
    <source>
        <strain evidence="3">ET39</strain>
    </source>
</reference>
<keyword evidence="1" id="KW-0808">Transferase</keyword>
<dbReference type="PROSITE" id="PS51096">
    <property type="entry name" value="PTS_EIIA_TYPE_4"/>
    <property type="match status" value="1"/>
</dbReference>
<comment type="caution">
    <text evidence="3">The sequence shown here is derived from an EMBL/GenBank/DDBJ whole genome shotgun (WGS) entry which is preliminary data.</text>
</comment>
<organism evidence="3 4">
    <name type="scientific">Amedibacillus dolichus</name>
    <dbReference type="NCBI Taxonomy" id="31971"/>
    <lineage>
        <taxon>Bacteria</taxon>
        <taxon>Bacillati</taxon>
        <taxon>Bacillota</taxon>
        <taxon>Erysipelotrichia</taxon>
        <taxon>Erysipelotrichales</taxon>
        <taxon>Erysipelotrichaceae</taxon>
        <taxon>Amedibacillus</taxon>
    </lineage>
</organism>
<dbReference type="EMBL" id="JAUDCG010000017">
    <property type="protein sequence ID" value="MDM8157051.1"/>
    <property type="molecule type" value="Genomic_DNA"/>
</dbReference>
<evidence type="ECO:0000313" key="4">
    <source>
        <dbReference type="Proteomes" id="UP001529340"/>
    </source>
</evidence>
<keyword evidence="4" id="KW-1185">Reference proteome</keyword>
<accession>A0ABT7UBN8</accession>
<dbReference type="InterPro" id="IPR036662">
    <property type="entry name" value="PTS_EIIA_man-typ_sf"/>
</dbReference>
<reference evidence="3" key="1">
    <citation type="submission" date="2023-06" db="EMBL/GenBank/DDBJ databases">
        <title>Identification and characterization of horizontal gene transfer across gut microbiota members of farm animals based on homology search.</title>
        <authorList>
            <person name="Schwarzerova J."/>
            <person name="Nykrynova M."/>
            <person name="Jureckova K."/>
            <person name="Cejkova D."/>
            <person name="Rychlik I."/>
        </authorList>
    </citation>
    <scope>NUCLEOTIDE SEQUENCE</scope>
    <source>
        <strain evidence="3">ET39</strain>
    </source>
</reference>
<proteinExistence type="predicted"/>
<sequence>MNQIILASHGPLAQGMKESIEFFLGPTSIVCLTQTKEESGLQQEIESVLRACAGRHVIVFTDMIGGSVNQMFTRALEHHDFLLVSFMHLGLILECVLQQGNIDASMLQEMIDATKRQCLLMNEWMDQQQQDGEE</sequence>
<dbReference type="PANTHER" id="PTHR33799:SF1">
    <property type="entry name" value="PTS SYSTEM MANNOSE-SPECIFIC EIIAB COMPONENT-RELATED"/>
    <property type="match status" value="1"/>
</dbReference>
<evidence type="ECO:0000313" key="3">
    <source>
        <dbReference type="EMBL" id="MDM8157051.1"/>
    </source>
</evidence>
<name>A0ABT7UBN8_9FIRM</name>
<dbReference type="InterPro" id="IPR004701">
    <property type="entry name" value="PTS_EIIA_man-typ"/>
</dbReference>
<evidence type="ECO:0000259" key="2">
    <source>
        <dbReference type="PROSITE" id="PS51096"/>
    </source>
</evidence>
<gene>
    <name evidence="3" type="ORF">QUV96_05295</name>
</gene>
<protein>
    <recommendedName>
        <fullName evidence="2">PTS EIIA type-4 domain-containing protein</fullName>
    </recommendedName>
</protein>
<dbReference type="SUPFAM" id="SSF53062">
    <property type="entry name" value="PTS system fructose IIA component-like"/>
    <property type="match status" value="1"/>
</dbReference>
<dbReference type="Pfam" id="PF03610">
    <property type="entry name" value="EIIA-man"/>
    <property type="match status" value="1"/>
</dbReference>
<evidence type="ECO:0000256" key="1">
    <source>
        <dbReference type="ARBA" id="ARBA00022679"/>
    </source>
</evidence>
<dbReference type="RefSeq" id="WP_289607514.1">
    <property type="nucleotide sequence ID" value="NZ_JAUDCG010000017.1"/>
</dbReference>